<dbReference type="InterPro" id="IPR004358">
    <property type="entry name" value="Sig_transdc_His_kin-like_C"/>
</dbReference>
<evidence type="ECO:0000256" key="3">
    <source>
        <dbReference type="ARBA" id="ARBA00022553"/>
    </source>
</evidence>
<dbReference type="Gene3D" id="3.30.565.10">
    <property type="entry name" value="Histidine kinase-like ATPase, C-terminal domain"/>
    <property type="match status" value="1"/>
</dbReference>
<dbReference type="EMBL" id="JBHRZS010000006">
    <property type="protein sequence ID" value="MFC3879833.1"/>
    <property type="molecule type" value="Genomic_DNA"/>
</dbReference>
<feature type="domain" description="Histidine kinase" evidence="5">
    <location>
        <begin position="2100"/>
        <end position="2343"/>
    </location>
</feature>
<evidence type="ECO:0000256" key="1">
    <source>
        <dbReference type="ARBA" id="ARBA00000085"/>
    </source>
</evidence>
<comment type="catalytic activity">
    <reaction evidence="1">
        <text>ATP + protein L-histidine = ADP + protein N-phospho-L-histidine.</text>
        <dbReference type="EC" id="2.7.13.3"/>
    </reaction>
</comment>
<evidence type="ECO:0000256" key="2">
    <source>
        <dbReference type="ARBA" id="ARBA00012438"/>
    </source>
</evidence>
<reference evidence="7" key="1">
    <citation type="journal article" date="2019" name="Int. J. Syst. Evol. Microbiol.">
        <title>The Global Catalogue of Microorganisms (GCM) 10K type strain sequencing project: providing services to taxonomists for standard genome sequencing and annotation.</title>
        <authorList>
            <consortium name="The Broad Institute Genomics Platform"/>
            <consortium name="The Broad Institute Genome Sequencing Center for Infectious Disease"/>
            <person name="Wu L."/>
            <person name="Ma J."/>
        </authorList>
    </citation>
    <scope>NUCLEOTIDE SEQUENCE [LARGE SCALE GENOMIC DNA]</scope>
    <source>
        <strain evidence="7">CCUG 60523</strain>
    </source>
</reference>
<dbReference type="InterPro" id="IPR003661">
    <property type="entry name" value="HisK_dim/P_dom"/>
</dbReference>
<dbReference type="PROSITE" id="PS50109">
    <property type="entry name" value="HIS_KIN"/>
    <property type="match status" value="1"/>
</dbReference>
<dbReference type="PANTHER" id="PTHR43065:SF42">
    <property type="entry name" value="TWO-COMPONENT SENSOR PPRA"/>
    <property type="match status" value="1"/>
</dbReference>
<dbReference type="SUPFAM" id="SSF55874">
    <property type="entry name" value="ATPase domain of HSP90 chaperone/DNA topoisomerase II/histidine kinase"/>
    <property type="match status" value="1"/>
</dbReference>
<dbReference type="GO" id="GO:0005524">
    <property type="term" value="F:ATP binding"/>
    <property type="evidence" value="ECO:0007669"/>
    <property type="project" value="UniProtKB-KW"/>
</dbReference>
<proteinExistence type="predicted"/>
<dbReference type="EC" id="2.7.13.3" evidence="2"/>
<dbReference type="Gene3D" id="1.10.287.130">
    <property type="match status" value="1"/>
</dbReference>
<comment type="caution">
    <text evidence="6">The sequence shown here is derived from an EMBL/GenBank/DDBJ whole genome shotgun (WGS) entry which is preliminary data.</text>
</comment>
<dbReference type="InterPro" id="IPR036890">
    <property type="entry name" value="HATPase_C_sf"/>
</dbReference>
<keyword evidence="4" id="KW-0175">Coiled coil</keyword>
<dbReference type="Proteomes" id="UP001595805">
    <property type="component" value="Unassembled WGS sequence"/>
</dbReference>
<protein>
    <recommendedName>
        <fullName evidence="2">histidine kinase</fullName>
        <ecNumber evidence="2">2.7.13.3</ecNumber>
    </recommendedName>
</protein>
<feature type="coiled-coil region" evidence="4">
    <location>
        <begin position="147"/>
        <end position="178"/>
    </location>
</feature>
<evidence type="ECO:0000313" key="7">
    <source>
        <dbReference type="Proteomes" id="UP001595805"/>
    </source>
</evidence>
<dbReference type="Gene3D" id="3.10.450.50">
    <property type="match status" value="1"/>
</dbReference>
<sequence length="2344" mass="270225">MMTKEKEQALNEAFETFVDMCFMHIPIDSTASNFIANDIMGWGTTIDEFVKSISDWEWLIARQIEQAKNLNLDFHFERQPLHRRISYKEDTALISEMIHVTVKGKDFQNRFTFRMSAVLECLDNDSWKVIHWHGSVPSDSENDPWHVNEWNQRMEQLEKEVQERTTELKAKNRDLEIESALERVRARALAMRSSDELPDVALELRKQMGHLGQKDLEVCAIHLYEEDENYFESWGAMRSPEDANILFQGMAKFPKSGIEIVEDMMSKYKSGLQNYVLVNEGKKAQEWLNAMKIHSPQAYAMLQKKIENTNLKDLKAFWTISDFDGGALVMVTYEEPDDHSRNLLNRSSKVFQLAYRRYLDLQKAEKQTREAQIETALERVRSASLAMHSTEDIAKVVVVFFEQLKELKVAFAQAWITILHLEEGYFNSWFSPIEGIYDKPQHFQMPTAPFEKTTIKSWLEGAPFSYLTISGKKELDQFYKACDEMTGSKYFTHSQKTLQLDRLEFLEANHKFGMLSKSHSEPPTKEEEDLLHRFGKVFEQTYTRFLDLQKAEAQAREAQIETALERVRSASLAMNKTDELANVVSVLFSQFAELKLEFYQVWINIFILDEGISNCWFSPVEGVIEEPYTAIVPLAPFEDTSIKSWRAGEKFSYLSWKGKKEVDKIMQELSKMTGHPSFDQIQKKKKMDRMEVLDCNHKYGVLAIAKNTEITKEDHSILQRFTKVFEQAYTRFLDLKKAEAQAREAEIQLALERVRARSMAMKNSDELHEVLSVLFRQFDQLGIHPMNVYLSLFDRENRTLTYRASGKSRHRQPQKQVVHVDSMVELQGLYDKFIHDQSDSVEVIFYSKEVLPQVFEIFSKTFDAMLEEERMKIEYFPEGGYSMAGYTPFGYLGYDHQRPATEEEKNILSRFCQEFTRVYQRFLDIQKAEAQARESKIQLSLERVRARSMAMHSSNELSDVCQILFEEISKLTKTPDRFNIVMPHEESDLLEVWLTDQEGHKVSTKFLMSSKKSEVVKEIFKGWKEKKQVLIFDLKGKKLNDWIAYSSEVLGIPFKKDQKLKERFITSALFEYGYLGTTDHTAPSEEIIQLIQRFANVFEQAYRRFLDLERSEKQSREAQIEVALERIRSRAMAMHDPEELTEVLALMFDQLSQLGVDALWTHLTLIDLDKNIFTYRMTSRDGKPVHTEQVVQLDAMDSWSHTVETFKSQNPETVTQIHFLPEVLPRVWELFDGIFSSLPEESKMSPEDFPNGIHTTEANCKFGYLGINQRRKATDEEKKILGRFGSEFGRLYQRYLDIEKAQKQAREAQIEVSLERIRARAMAMHHPNELSEVLTLMFAQLDLLGVETAWTHLTLVDLEKNTFTYRMTGREGKRVDVEQVVALDASPVWIHATETFKSAKPDTITRLEFKPDTLPGLWDLFDGIFPALPEGYQIFPEDFPKGLFTTQANCKYGYLGINQPRKATEEEEKILARFGSEFGRLYQRYLDIEKAQLQAREAQIEASLERVRARAMAMHQTDELTDVLCVLFDQFDLLGINPVLTHLTLFDEENETFSIRLTTTADNGVVAEQLIDIHAIEAWKQAFEQWKTCEPNSVNTIDYAPEDLPYLWDLLSEVMAALPEGHKINPTDFPGGLFTAQGHFQFGYLGFNHSRKATEEEKSIVSRFAREFGRTYQRFLDLEKAEAQAKEAQVEAALEKIRSRTMGMQSSSELPEVANLLFLEIQALGIPAWSCGYNILAKDKKTATCCMSSEGTLQTPFQLRLWGEASFDEMREFILSDDTMLVQELGGKALEDHYKYMKSFPDLKPTFDEIERLGLSLPTYQINHLCKFNQGFILFITYEQVPDAHDIFKRFTKVFDQTYTRFLDLKKAEAQAREAQIETALERVRSRTLAMQKSDELAETAAILFQQLIHLGIEPNRLYIGIIKDNSSETEFWTTEEDGSKISTAYTTDLLNNVTFKKMYDGWKRKEKSTVVDIQGKELKEYIEYLTSLNIPFKDGKNQTRRIQYLAYFAKGFIGMASPDEQPRESLEILERFAYAFNLTFTRFSDLKIAEASALKAAQDLVEIKKAREKAEKALSELKSAQEQLIQQEKLASLGQLTAGIAHEIKNPLNFVNNFSDLSRELIEEVFEELDLMPASEHTDEIRAILEDVKGNLNKVFEHGTRADGIVKSMLQHSRGSAGKVDSVSVNSLVHEFVNLAFHGMRAGKNPINVELDFKLDEQAGSADLVMEDFSRVILNIANNAFDAMRERLKNEDPKSYLPKFTATTERDKKGVHLTFQDNGYGVPQELQDKIMQPFFTTKKGTEGTGLGLSITHDIIKAHGGKLSLKNHENGGAMFSIFLPVKGK</sequence>
<keyword evidence="6" id="KW-0067">ATP-binding</keyword>
<keyword evidence="6" id="KW-0547">Nucleotide-binding</keyword>
<dbReference type="InterPro" id="IPR037401">
    <property type="entry name" value="SnoaL-like"/>
</dbReference>
<dbReference type="InterPro" id="IPR003594">
    <property type="entry name" value="HATPase_dom"/>
</dbReference>
<keyword evidence="7" id="KW-1185">Reference proteome</keyword>
<organism evidence="6 7">
    <name type="scientific">Algoriphagus namhaensis</name>
    <dbReference type="NCBI Taxonomy" id="915353"/>
    <lineage>
        <taxon>Bacteria</taxon>
        <taxon>Pseudomonadati</taxon>
        <taxon>Bacteroidota</taxon>
        <taxon>Cytophagia</taxon>
        <taxon>Cytophagales</taxon>
        <taxon>Cyclobacteriaceae</taxon>
        <taxon>Algoriphagus</taxon>
    </lineage>
</organism>
<gene>
    <name evidence="6" type="ORF">ACFOSV_06580</name>
</gene>
<dbReference type="CDD" id="cd00082">
    <property type="entry name" value="HisKA"/>
    <property type="match status" value="1"/>
</dbReference>
<dbReference type="Pfam" id="PF13474">
    <property type="entry name" value="SnoaL_3"/>
    <property type="match status" value="1"/>
</dbReference>
<dbReference type="PANTHER" id="PTHR43065">
    <property type="entry name" value="SENSOR HISTIDINE KINASE"/>
    <property type="match status" value="1"/>
</dbReference>
<dbReference type="SMART" id="SM00388">
    <property type="entry name" value="HisKA"/>
    <property type="match status" value="1"/>
</dbReference>
<feature type="coiled-coil region" evidence="4">
    <location>
        <begin position="2061"/>
        <end position="2091"/>
    </location>
</feature>
<name>A0ABV8APA2_9BACT</name>
<dbReference type="InterPro" id="IPR005467">
    <property type="entry name" value="His_kinase_dom"/>
</dbReference>
<dbReference type="Pfam" id="PF02518">
    <property type="entry name" value="HATPase_c"/>
    <property type="match status" value="1"/>
</dbReference>
<evidence type="ECO:0000256" key="4">
    <source>
        <dbReference type="SAM" id="Coils"/>
    </source>
</evidence>
<dbReference type="PRINTS" id="PR00344">
    <property type="entry name" value="BCTRLSENSOR"/>
</dbReference>
<dbReference type="SMART" id="SM00387">
    <property type="entry name" value="HATPase_c"/>
    <property type="match status" value="1"/>
</dbReference>
<evidence type="ECO:0000259" key="5">
    <source>
        <dbReference type="PROSITE" id="PS50109"/>
    </source>
</evidence>
<evidence type="ECO:0000313" key="6">
    <source>
        <dbReference type="EMBL" id="MFC3879833.1"/>
    </source>
</evidence>
<keyword evidence="3" id="KW-0597">Phosphoprotein</keyword>
<dbReference type="RefSeq" id="WP_377904628.1">
    <property type="nucleotide sequence ID" value="NZ_JBHRZS010000006.1"/>
</dbReference>
<dbReference type="InterPro" id="IPR036097">
    <property type="entry name" value="HisK_dim/P_sf"/>
</dbReference>
<accession>A0ABV8APA2</accession>
<dbReference type="SUPFAM" id="SSF47384">
    <property type="entry name" value="Homodimeric domain of signal transducing histidine kinase"/>
    <property type="match status" value="1"/>
</dbReference>